<dbReference type="InterPro" id="IPR052762">
    <property type="entry name" value="PCW_deacetylase/CE"/>
</dbReference>
<feature type="signal peptide" evidence="1">
    <location>
        <begin position="1"/>
        <end position="20"/>
    </location>
</feature>
<dbReference type="SUPFAM" id="SSF52266">
    <property type="entry name" value="SGNH hydrolase"/>
    <property type="match status" value="1"/>
</dbReference>
<dbReference type="PANTHER" id="PTHR37834">
    <property type="entry name" value="GDSL-LIKE LIPASE/ACYLHYDROLASE DOMAIN PROTEIN (AFU_ORTHOLOGUE AFUA_2G00620)"/>
    <property type="match status" value="1"/>
</dbReference>
<name>S8EH10_FOMSC</name>
<accession>S8EH10</accession>
<dbReference type="OrthoDB" id="426133at2759"/>
<reference evidence="3 4" key="1">
    <citation type="journal article" date="2012" name="Science">
        <title>The Paleozoic origin of enzymatic lignin decomposition reconstructed from 31 fungal genomes.</title>
        <authorList>
            <person name="Floudas D."/>
            <person name="Binder M."/>
            <person name="Riley R."/>
            <person name="Barry K."/>
            <person name="Blanchette R.A."/>
            <person name="Henrissat B."/>
            <person name="Martinez A.T."/>
            <person name="Otillar R."/>
            <person name="Spatafora J.W."/>
            <person name="Yadav J.S."/>
            <person name="Aerts A."/>
            <person name="Benoit I."/>
            <person name="Boyd A."/>
            <person name="Carlson A."/>
            <person name="Copeland A."/>
            <person name="Coutinho P.M."/>
            <person name="de Vries R.P."/>
            <person name="Ferreira P."/>
            <person name="Findley K."/>
            <person name="Foster B."/>
            <person name="Gaskell J."/>
            <person name="Glotzer D."/>
            <person name="Gorecki P."/>
            <person name="Heitman J."/>
            <person name="Hesse C."/>
            <person name="Hori C."/>
            <person name="Igarashi K."/>
            <person name="Jurgens J.A."/>
            <person name="Kallen N."/>
            <person name="Kersten P."/>
            <person name="Kohler A."/>
            <person name="Kuees U."/>
            <person name="Kumar T.K.A."/>
            <person name="Kuo A."/>
            <person name="LaButti K."/>
            <person name="Larrondo L.F."/>
            <person name="Lindquist E."/>
            <person name="Ling A."/>
            <person name="Lombard V."/>
            <person name="Lucas S."/>
            <person name="Lundell T."/>
            <person name="Martin R."/>
            <person name="McLaughlin D.J."/>
            <person name="Morgenstern I."/>
            <person name="Morin E."/>
            <person name="Murat C."/>
            <person name="Nagy L.G."/>
            <person name="Nolan M."/>
            <person name="Ohm R.A."/>
            <person name="Patyshakuliyeva A."/>
            <person name="Rokas A."/>
            <person name="Ruiz-Duenas F.J."/>
            <person name="Sabat G."/>
            <person name="Salamov A."/>
            <person name="Samejima M."/>
            <person name="Schmutz J."/>
            <person name="Slot J.C."/>
            <person name="St John F."/>
            <person name="Stenlid J."/>
            <person name="Sun H."/>
            <person name="Sun S."/>
            <person name="Syed K."/>
            <person name="Tsang A."/>
            <person name="Wiebenga A."/>
            <person name="Young D."/>
            <person name="Pisabarro A."/>
            <person name="Eastwood D.C."/>
            <person name="Martin F."/>
            <person name="Cullen D."/>
            <person name="Grigoriev I.V."/>
            <person name="Hibbett D.S."/>
        </authorList>
    </citation>
    <scope>NUCLEOTIDE SEQUENCE</scope>
    <source>
        <strain evidence="4">FP-58527</strain>
    </source>
</reference>
<dbReference type="EMBL" id="KE504127">
    <property type="protein sequence ID" value="EPT04412.1"/>
    <property type="molecule type" value="Genomic_DNA"/>
</dbReference>
<organism evidence="3 4">
    <name type="scientific">Fomitopsis schrenkii</name>
    <name type="common">Brown rot fungus</name>
    <dbReference type="NCBI Taxonomy" id="2126942"/>
    <lineage>
        <taxon>Eukaryota</taxon>
        <taxon>Fungi</taxon>
        <taxon>Dikarya</taxon>
        <taxon>Basidiomycota</taxon>
        <taxon>Agaricomycotina</taxon>
        <taxon>Agaricomycetes</taxon>
        <taxon>Polyporales</taxon>
        <taxon>Fomitopsis</taxon>
    </lineage>
</organism>
<keyword evidence="4" id="KW-1185">Reference proteome</keyword>
<sequence length="373" mass="41578">MHLSFVVAALGLLIASSGKAVPVNDATSTASAVTVPYTDPLIYYHGRWDTAPATWWASSGFKLHVSNLKSLSLTLGPNTTSPLASLGVSVDYQPFVTVNVSEGVNEINVTGADPSSSVVRINVEEWQDNRMNLESVQLNSDAELLPYVPQPLMFQFIGDSLSAGQYLPMGVDQAWNFMTAESFKAEHRINAQPGAALTDMESYGNVHGVSFQYFRTEDTGYYYTPQHNYTTPWNFLRDQPPPTHFVIHIGANDASWNVSEASFTQTYLGFVERIRTMYATQPIFVFTPWGWPQPDGPNTYYYPNAYTDVVTARHALGDEQVFLVNTTGWVDYSDVFPGNIHPDVEGHQKIAGLFETWLRDWGLQPIPEWLTQA</sequence>
<dbReference type="Gene3D" id="2.60.120.260">
    <property type="entry name" value="Galactose-binding domain-like"/>
    <property type="match status" value="1"/>
</dbReference>
<evidence type="ECO:0000313" key="4">
    <source>
        <dbReference type="Proteomes" id="UP000015241"/>
    </source>
</evidence>
<proteinExistence type="predicted"/>
<dbReference type="Gene3D" id="3.40.50.1110">
    <property type="entry name" value="SGNH hydrolase"/>
    <property type="match status" value="1"/>
</dbReference>
<dbReference type="Pfam" id="PF13472">
    <property type="entry name" value="Lipase_GDSL_2"/>
    <property type="match status" value="1"/>
</dbReference>
<dbReference type="InParanoid" id="S8EH10"/>
<dbReference type="Proteomes" id="UP000015241">
    <property type="component" value="Unassembled WGS sequence"/>
</dbReference>
<protein>
    <recommendedName>
        <fullName evidence="2">SGNH hydrolase-type esterase domain-containing protein</fullName>
    </recommendedName>
</protein>
<feature type="domain" description="SGNH hydrolase-type esterase" evidence="2">
    <location>
        <begin position="156"/>
        <end position="348"/>
    </location>
</feature>
<dbReference type="AlphaFoldDB" id="S8EH10"/>
<evidence type="ECO:0000256" key="1">
    <source>
        <dbReference type="SAM" id="SignalP"/>
    </source>
</evidence>
<dbReference type="eggNOG" id="ENOG502QUVW">
    <property type="taxonomic scope" value="Eukaryota"/>
</dbReference>
<evidence type="ECO:0000259" key="2">
    <source>
        <dbReference type="Pfam" id="PF13472"/>
    </source>
</evidence>
<feature type="chain" id="PRO_5004550537" description="SGNH hydrolase-type esterase domain-containing protein" evidence="1">
    <location>
        <begin position="21"/>
        <end position="373"/>
    </location>
</feature>
<gene>
    <name evidence="3" type="ORF">FOMPIDRAFT_1157607</name>
</gene>
<dbReference type="HOGENOM" id="CLU_867551_0_0_1"/>
<dbReference type="InterPro" id="IPR036514">
    <property type="entry name" value="SGNH_hydro_sf"/>
</dbReference>
<dbReference type="InterPro" id="IPR013830">
    <property type="entry name" value="SGNH_hydro"/>
</dbReference>
<dbReference type="PANTHER" id="PTHR37834:SF2">
    <property type="entry name" value="ESTERASE, SGNH HYDROLASE-TYPE"/>
    <property type="match status" value="1"/>
</dbReference>
<evidence type="ECO:0000313" key="3">
    <source>
        <dbReference type="EMBL" id="EPT04412.1"/>
    </source>
</evidence>
<keyword evidence="1" id="KW-0732">Signal</keyword>